<protein>
    <submittedName>
        <fullName evidence="1">Uncharacterized protein</fullName>
    </submittedName>
</protein>
<keyword evidence="2" id="KW-1185">Reference proteome</keyword>
<proteinExistence type="predicted"/>
<name>W4RKS6_9BACI</name>
<organism evidence="1 2">
    <name type="scientific">Mesobacillus boroniphilus JCM 21738</name>
    <dbReference type="NCBI Taxonomy" id="1294265"/>
    <lineage>
        <taxon>Bacteria</taxon>
        <taxon>Bacillati</taxon>
        <taxon>Bacillota</taxon>
        <taxon>Bacilli</taxon>
        <taxon>Bacillales</taxon>
        <taxon>Bacillaceae</taxon>
        <taxon>Mesobacillus</taxon>
    </lineage>
</organism>
<evidence type="ECO:0000313" key="2">
    <source>
        <dbReference type="Proteomes" id="UP000018949"/>
    </source>
</evidence>
<accession>W4RKS6</accession>
<comment type="caution">
    <text evidence="1">The sequence shown here is derived from an EMBL/GenBank/DDBJ whole genome shotgun (WGS) entry which is preliminary data.</text>
</comment>
<evidence type="ECO:0000313" key="1">
    <source>
        <dbReference type="EMBL" id="GAE44189.1"/>
    </source>
</evidence>
<gene>
    <name evidence="1" type="ORF">JCM21738_876</name>
</gene>
<dbReference type="Proteomes" id="UP000018949">
    <property type="component" value="Unassembled WGS sequence"/>
</dbReference>
<reference evidence="1 2" key="1">
    <citation type="submission" date="2013-12" db="EMBL/GenBank/DDBJ databases">
        <title>NBRP : Genome information of microbial organism related human and environment.</title>
        <authorList>
            <person name="Hattori M."/>
            <person name="Oshima K."/>
            <person name="Inaba H."/>
            <person name="Suda W."/>
            <person name="Sakamoto M."/>
            <person name="Iino T."/>
            <person name="Kitahara M."/>
            <person name="Oshida Y."/>
            <person name="Iida T."/>
            <person name="Kudo T."/>
            <person name="Itoh T."/>
            <person name="Ahmed I."/>
            <person name="Ohkuma M."/>
        </authorList>
    </citation>
    <scope>NUCLEOTIDE SEQUENCE [LARGE SCALE GENOMIC DNA]</scope>
    <source>
        <strain evidence="1 2">JCM 21738</strain>
    </source>
</reference>
<dbReference type="RefSeq" id="WP_243462875.1">
    <property type="nucleotide sequence ID" value="NZ_BAUW01000006.1"/>
</dbReference>
<dbReference type="AlphaFoldDB" id="W4RKS6"/>
<sequence>MNLLNSWNFLKAIHLMWLFLISAINKERSFLFDSLLHDREISKKEYDIAIAYAGPMDS</sequence>
<dbReference type="EMBL" id="BAUW01000006">
    <property type="protein sequence ID" value="GAE44189.1"/>
    <property type="molecule type" value="Genomic_DNA"/>
</dbReference>